<dbReference type="AlphaFoldDB" id="A0A0P7V9H7"/>
<dbReference type="Proteomes" id="UP000034805">
    <property type="component" value="Unassembled WGS sequence"/>
</dbReference>
<dbReference type="PANTHER" id="PTHR18956">
    <property type="entry name" value="HYALURONAN MEDIATED MOTILITY RECEPTOR"/>
    <property type="match status" value="1"/>
</dbReference>
<comment type="caution">
    <text evidence="2">The sequence shown here is derived from an EMBL/GenBank/DDBJ whole genome shotgun (WGS) entry which is preliminary data.</text>
</comment>
<keyword evidence="1" id="KW-0175">Coiled coil</keyword>
<evidence type="ECO:0000313" key="2">
    <source>
        <dbReference type="EMBL" id="KPP71767.1"/>
    </source>
</evidence>
<name>A0A0P7V9H7_SCLFO</name>
<protein>
    <submittedName>
        <fullName evidence="2">Hmmr protein-like</fullName>
    </submittedName>
</protein>
<dbReference type="Pfam" id="PF15905">
    <property type="entry name" value="HMMR_N"/>
    <property type="match status" value="1"/>
</dbReference>
<dbReference type="STRING" id="113540.ENSSFOP00015025779"/>
<reference evidence="2 3" key="1">
    <citation type="submission" date="2015-08" db="EMBL/GenBank/DDBJ databases">
        <title>The genome of the Asian arowana (Scleropages formosus).</title>
        <authorList>
            <person name="Tan M.H."/>
            <person name="Gan H.M."/>
            <person name="Croft L.J."/>
            <person name="Austin C.M."/>
        </authorList>
    </citation>
    <scope>NUCLEOTIDE SEQUENCE [LARGE SCALE GENOMIC DNA]</scope>
    <source>
        <strain evidence="2">Aro1</strain>
    </source>
</reference>
<evidence type="ECO:0000313" key="3">
    <source>
        <dbReference type="Proteomes" id="UP000034805"/>
    </source>
</evidence>
<gene>
    <name evidence="2" type="ORF">Z043_109288</name>
</gene>
<dbReference type="PANTHER" id="PTHR18956:SF6">
    <property type="entry name" value="HYALURONAN MEDIATED MOTILITY RECEPTOR"/>
    <property type="match status" value="1"/>
</dbReference>
<sequence>MSFPRAPIKRFNEHVGCAPPPGTYEVKNGELKGAASFHRAERFKATKPGAGQSMADSLMSPIRRTMSADGLVDGSSVKREKSSSRVTFKHQKLLEQEIRSLVQHRGEQDRRLQALEEEMRKMEAKLLAAVREKTGLSANVASLERQLGELKKVNEFLKNKVSADASKKRINSLSLELIEARNKLDAKDKELSYLQISSEGQVKVLQSDLEASRANLGALQERNKDLDNLYHEIKGHNEELENEMDKLHAVIQELREEIKVLQAYLDTANEEIQVCFALYTYS</sequence>
<organism evidence="2 3">
    <name type="scientific">Scleropages formosus</name>
    <name type="common">Asian bonytongue</name>
    <name type="synonym">Osteoglossum formosum</name>
    <dbReference type="NCBI Taxonomy" id="113540"/>
    <lineage>
        <taxon>Eukaryota</taxon>
        <taxon>Metazoa</taxon>
        <taxon>Chordata</taxon>
        <taxon>Craniata</taxon>
        <taxon>Vertebrata</taxon>
        <taxon>Euteleostomi</taxon>
        <taxon>Actinopterygii</taxon>
        <taxon>Neopterygii</taxon>
        <taxon>Teleostei</taxon>
        <taxon>Osteoglossocephala</taxon>
        <taxon>Osteoglossomorpha</taxon>
        <taxon>Osteoglossiformes</taxon>
        <taxon>Osteoglossidae</taxon>
        <taxon>Scleropages</taxon>
    </lineage>
</organism>
<accession>A0A0P7V9H7</accession>
<dbReference type="GO" id="GO:0016020">
    <property type="term" value="C:membrane"/>
    <property type="evidence" value="ECO:0007669"/>
    <property type="project" value="TreeGrafter"/>
</dbReference>
<dbReference type="EMBL" id="JARO02002853">
    <property type="protein sequence ID" value="KPP71767.1"/>
    <property type="molecule type" value="Genomic_DNA"/>
</dbReference>
<dbReference type="GO" id="GO:0005540">
    <property type="term" value="F:hyaluronic acid binding"/>
    <property type="evidence" value="ECO:0007669"/>
    <property type="project" value="InterPro"/>
</dbReference>
<evidence type="ECO:0000256" key="1">
    <source>
        <dbReference type="SAM" id="Coils"/>
    </source>
</evidence>
<feature type="coiled-coil region" evidence="1">
    <location>
        <begin position="98"/>
        <end position="271"/>
    </location>
</feature>
<dbReference type="InterPro" id="IPR026203">
    <property type="entry name" value="IHABP"/>
</dbReference>
<proteinExistence type="predicted"/>